<name>X7F2Y5_9RHOB</name>
<accession>X7F2Y5</accession>
<dbReference type="Proteomes" id="UP000023430">
    <property type="component" value="Unassembled WGS sequence"/>
</dbReference>
<dbReference type="EMBL" id="JAME01000118">
    <property type="protein sequence ID" value="ETX26456.1"/>
    <property type="molecule type" value="Genomic_DNA"/>
</dbReference>
<evidence type="ECO:0000313" key="2">
    <source>
        <dbReference type="Proteomes" id="UP000023430"/>
    </source>
</evidence>
<comment type="caution">
    <text evidence="1">The sequence shown here is derived from an EMBL/GenBank/DDBJ whole genome shotgun (WGS) entry which is preliminary data.</text>
</comment>
<gene>
    <name evidence="1" type="ORF">RISW2_02520</name>
</gene>
<dbReference type="RefSeq" id="WP_043775751.1">
    <property type="nucleotide sequence ID" value="NZ_JAME01000118.1"/>
</dbReference>
<dbReference type="eggNOG" id="ENOG5032U16">
    <property type="taxonomic scope" value="Bacteria"/>
</dbReference>
<keyword evidence="2" id="KW-1185">Reference proteome</keyword>
<protein>
    <submittedName>
        <fullName evidence="1">Uncharacterized protein</fullName>
    </submittedName>
</protein>
<sequence length="214" mass="24995">MGATHLRPVGGSELPQYPEELCDARLSTDYFTMFWHDRFFASDMHMNAPLEVQGAALNLYFFSRKQTPVGSLPDSPRTLARMLRIDFDQWERLCREPIGPLHKWERYAYRDEVVLGHHVVIEVALDALAQREKRKASNADKAVYARLVRLAEDMRRLKCDERMCQDRVLLERLDGWLVENHHGQRRWPQFETSLRRALNHATQQGWIGRGGNVP</sequence>
<organism evidence="1 2">
    <name type="scientific">Roseivivax isoporae LMG 25204</name>
    <dbReference type="NCBI Taxonomy" id="1449351"/>
    <lineage>
        <taxon>Bacteria</taxon>
        <taxon>Pseudomonadati</taxon>
        <taxon>Pseudomonadota</taxon>
        <taxon>Alphaproteobacteria</taxon>
        <taxon>Rhodobacterales</taxon>
        <taxon>Roseobacteraceae</taxon>
        <taxon>Roseivivax</taxon>
    </lineage>
</organism>
<evidence type="ECO:0000313" key="1">
    <source>
        <dbReference type="EMBL" id="ETX26456.1"/>
    </source>
</evidence>
<dbReference type="OrthoDB" id="7828060at2"/>
<reference evidence="1 2" key="1">
    <citation type="submission" date="2014-01" db="EMBL/GenBank/DDBJ databases">
        <title>Roseivivax isoporae LMG 25204 Genome Sequencing.</title>
        <authorList>
            <person name="Lai Q."/>
            <person name="Li G."/>
            <person name="Shao Z."/>
        </authorList>
    </citation>
    <scope>NUCLEOTIDE SEQUENCE [LARGE SCALE GENOMIC DNA]</scope>
    <source>
        <strain evidence="1 2">LMG 25204</strain>
    </source>
</reference>
<dbReference type="AlphaFoldDB" id="X7F2Y5"/>
<proteinExistence type="predicted"/>